<gene>
    <name evidence="3" type="ORF">HX826_23810</name>
</gene>
<evidence type="ECO:0000259" key="2">
    <source>
        <dbReference type="Pfam" id="PF20178"/>
    </source>
</evidence>
<dbReference type="Pfam" id="PF20178">
    <property type="entry name" value="ToxA_N"/>
    <property type="match status" value="3"/>
</dbReference>
<comment type="caution">
    <text evidence="3">The sequence shown here is derived from an EMBL/GenBank/DDBJ whole genome shotgun (WGS) entry which is preliminary data.</text>
</comment>
<evidence type="ECO:0000313" key="3">
    <source>
        <dbReference type="EMBL" id="NWD44907.1"/>
    </source>
</evidence>
<evidence type="ECO:0000313" key="4">
    <source>
        <dbReference type="Proteomes" id="UP000546584"/>
    </source>
</evidence>
<reference evidence="3 4" key="1">
    <citation type="submission" date="2020-04" db="EMBL/GenBank/DDBJ databases">
        <title>Molecular characterization of pseudomonads from Agaricus bisporus reveal novel blotch 2 pathogens in Western Europe.</title>
        <authorList>
            <person name="Taparia T."/>
            <person name="Krijger M."/>
            <person name="Haynes E."/>
            <person name="Elpinstone J.G."/>
            <person name="Noble R."/>
            <person name="Van Der Wolf J."/>
        </authorList>
    </citation>
    <scope>NUCLEOTIDE SEQUENCE [LARGE SCALE GENOMIC DNA]</scope>
    <source>
        <strain evidence="3 4">IPO3753</strain>
    </source>
</reference>
<protein>
    <recommendedName>
        <fullName evidence="2">Dermonecrotic toxin N-terminal domain-containing protein</fullName>
    </recommendedName>
</protein>
<feature type="domain" description="Dermonecrotic toxin N-terminal" evidence="2">
    <location>
        <begin position="115"/>
        <end position="272"/>
    </location>
</feature>
<dbReference type="RefSeq" id="WP_177027032.1">
    <property type="nucleotide sequence ID" value="NZ_JACAQR010000034.1"/>
</dbReference>
<dbReference type="Proteomes" id="UP000546584">
    <property type="component" value="Unassembled WGS sequence"/>
</dbReference>
<dbReference type="InterPro" id="IPR046673">
    <property type="entry name" value="ToxA_N"/>
</dbReference>
<feature type="region of interest" description="Disordered" evidence="1">
    <location>
        <begin position="1614"/>
        <end position="1650"/>
    </location>
</feature>
<proteinExistence type="predicted"/>
<evidence type="ECO:0000256" key="1">
    <source>
        <dbReference type="SAM" id="MobiDB-lite"/>
    </source>
</evidence>
<name>A0AAJ3LK00_9PSED</name>
<feature type="domain" description="Dermonecrotic toxin N-terminal" evidence="2">
    <location>
        <begin position="452"/>
        <end position="569"/>
    </location>
</feature>
<organism evidence="3 4">
    <name type="scientific">Pseudomonas yamanorum</name>
    <dbReference type="NCBI Taxonomy" id="515393"/>
    <lineage>
        <taxon>Bacteria</taxon>
        <taxon>Pseudomonadati</taxon>
        <taxon>Pseudomonadota</taxon>
        <taxon>Gammaproteobacteria</taxon>
        <taxon>Pseudomonadales</taxon>
        <taxon>Pseudomonadaceae</taxon>
        <taxon>Pseudomonas</taxon>
    </lineage>
</organism>
<feature type="domain" description="Dermonecrotic toxin N-terminal" evidence="2">
    <location>
        <begin position="704"/>
        <end position="959"/>
    </location>
</feature>
<dbReference type="EMBL" id="JACAQR010000034">
    <property type="protein sequence ID" value="NWD44907.1"/>
    <property type="molecule type" value="Genomic_DNA"/>
</dbReference>
<accession>A0AAJ3LK00</accession>
<sequence>MSDLTLLPPSATLSDFASPSLPGQARLQDQSLSLQASARWRESQQELHQLVAQAPGVRDSIEQLLTEHWQLGAAPVGLGFLKTEDHDEHFVSLVDAWGFICQFPDISPTLDARSTVVGLASHRLSALTPVQLLKRLQALGLGKLLSARWENYWSTRAPGTPLSRRERAAQLYCQHFEACGQSAYAQGRLSAQQLISLQTVLNPVTPTNGVRPVETCQLALLLPNQSKVKLAGAWVISVGQEPLSTQTLYLPCRQPGVMVFSQRSDMEQWLVAAHQQLIPPDVAADAITFEYSSRTEPLEHGILDLLSHLHAAQLESLRNRHRNGSDLARYASHALDDADRLDSQRREIPMLIAPHQLADTPGPDADDLPPALPFGHLSADIALGQRWAAIRLQRCALERFLGDGPEQTARLAQLKGLMQALKDAEQAGNDAASGLLAKKAAFDQLELRQKPNPDYDALYQARLAALRAEGAIQHALQQISDEEHRLLLAVTEHPAAPERRPAVAVTRLILSSRDPREGPEELTGLLLITQTSALSSSASHSLLLYWPGNAGGLQRFESRQALEHSLFKLSSEAQGVTLQLSLLTGDPIEYSLQQQLYASEQQAYALISLFPVPPFAQERAEGLDKLKEQTLFTLQTPVCPARELAYGQLLEQQRSNTLAASLPGELSQLPADERLALKHLIHAQISALHRSQQLLERELEPFDDFGQRRLDQRLREDFQLEHAWSVQLDLPDAVSQEREYLSEYAGPGTPFKYVTVPSTRRSTLSLLQLAQQNIDPTLAQRLTYMKLDVTGPNALETTRLTTGLSLEYLKTLVKELDLAGAYESLITRTFLGDPAAAPFTTQHRRECLTEPLRLMLMLQGKRARALGRFDDNDLRLLNIAIDADNAGAWQAQGKKIVLLPATLSAGGEDTDFGPTTLSGATFIQEQISGTTLLYLPNSPDNQDLRRYPSLELARKALYDLSLVSGMSAYLAGLAIKGNTAAHLARIAQAQQRNFDPIFAVGTPWPATTSLAAHLLNAHMGRVIEAHRATSRSNAALLLEQNALRAGLIFNYLKIALGLVPFVGSVVALYDAWSSANLATAAFLRGNVGHGLVEVEAVLLSLIDCAMDILPGSLALPVNARAATRQRQLRHLASSAASLHLPSVTQARRAAQRFAGYEYEGVISLAGLQPQPHGFYRNVYRHTEGDFIVRRGRIYQVELAGDPLDWRLSPTRSKTYKQPIALDENGGWDTHYGVYGSAFKGGLAGGGSVLGHMAEVLDPIWPQSIRDYLPRWWTDRALRRQQALANSINSREDLIALSINRTEELMARTDSAGPAIRRSFEQDIELYSRQYQELTEFVPFTSGNRQRAIREDISRNAARLTLTTLNRARYHFKQIEARVLELGTHNMTAISPEVFDTLAIIPAMLEILRQRKRISSEILRDLDRIDADFSQFNRWFDQVTDAAHRTRLSPMLEQFRRTLNDSYRTHLKLLHRFDTLETYPEVAELSWFYLRAQARDSYAKVNRAWASHFELPNASANITQRRKVLEDCIQAYEQFRLTIRTWNLGYPQHFDQAQLSAFFGDIDQMIELARRAIKESPASRPPAGQPVRRVFDTEDNISLVGTESIDPQTQATTYRVESARGRAETWVKGPGGKSRLKDSAASEPAPPESNVKPFVLSEARTRLDNVAQYESRAIAYTEQKMLPVDLEHLLVSEAAELNLRANRLERLDPTEDLVRQLRAKAAELTIKGRNLRIRQTLASKTPTEGYLDYLREQRVVEIRKGEPARNLNEGKKGRADFLQEYVVQDLTQTPPATLWYAHFHYDKAGAQFDEFTKAHLKIPEQRNLGLQWQVAQAQAGATVDPIWRGNIGRALATRHFAGV</sequence>